<dbReference type="Proteomes" id="UP000441754">
    <property type="component" value="Unassembled WGS sequence"/>
</dbReference>
<dbReference type="AlphaFoldDB" id="A0A7K0EVB7"/>
<dbReference type="GO" id="GO:0000160">
    <property type="term" value="P:phosphorelay signal transduction system"/>
    <property type="evidence" value="ECO:0007669"/>
    <property type="project" value="InterPro"/>
</dbReference>
<dbReference type="SUPFAM" id="SSF52172">
    <property type="entry name" value="CheY-like"/>
    <property type="match status" value="1"/>
</dbReference>
<evidence type="ECO:0000259" key="3">
    <source>
        <dbReference type="PROSITE" id="PS50110"/>
    </source>
</evidence>
<dbReference type="InterPro" id="IPR001789">
    <property type="entry name" value="Sig_transdc_resp-reg_receiver"/>
</dbReference>
<evidence type="ECO:0000313" key="4">
    <source>
        <dbReference type="EMBL" id="MRS65763.1"/>
    </source>
</evidence>
<dbReference type="PROSITE" id="PS50110">
    <property type="entry name" value="RESPONSE_REGULATORY"/>
    <property type="match status" value="1"/>
</dbReference>
<accession>A0A7K0EVB7</accession>
<dbReference type="RefSeq" id="WP_154179133.1">
    <property type="nucleotide sequence ID" value="NZ_WJXZ01000018.1"/>
</dbReference>
<reference evidence="4 5" key="1">
    <citation type="journal article" date="2018" name="Antonie Van Leeuwenhoek">
        <title>Larkinella terrae sp. nov., isolated from soil on Jeju Island, South Korea.</title>
        <authorList>
            <person name="Ten L.N."/>
            <person name="Jeon J."/>
            <person name="Park S.J."/>
            <person name="Park S."/>
            <person name="Lee S.Y."/>
            <person name="Kim M.K."/>
            <person name="Jung H.Y."/>
        </authorList>
    </citation>
    <scope>NUCLEOTIDE SEQUENCE [LARGE SCALE GENOMIC DNA]</scope>
    <source>
        <strain evidence="4 5">KCTC 52001</strain>
    </source>
</reference>
<evidence type="ECO:0000256" key="1">
    <source>
        <dbReference type="ARBA" id="ARBA00022553"/>
    </source>
</evidence>
<dbReference type="Pfam" id="PF00072">
    <property type="entry name" value="Response_reg"/>
    <property type="match status" value="1"/>
</dbReference>
<feature type="modified residue" description="4-aspartylphosphate" evidence="2">
    <location>
        <position position="58"/>
    </location>
</feature>
<comment type="caution">
    <text evidence="4">The sequence shown here is derived from an EMBL/GenBank/DDBJ whole genome shotgun (WGS) entry which is preliminary data.</text>
</comment>
<gene>
    <name evidence="4" type="ORF">GJJ30_31035</name>
</gene>
<name>A0A7K0EVB7_9BACT</name>
<evidence type="ECO:0000256" key="2">
    <source>
        <dbReference type="PROSITE-ProRule" id="PRU00169"/>
    </source>
</evidence>
<proteinExistence type="predicted"/>
<protein>
    <submittedName>
        <fullName evidence="4">Response regulator</fullName>
    </submittedName>
</protein>
<dbReference type="CDD" id="cd00156">
    <property type="entry name" value="REC"/>
    <property type="match status" value="1"/>
</dbReference>
<dbReference type="InterPro" id="IPR011006">
    <property type="entry name" value="CheY-like_superfamily"/>
</dbReference>
<dbReference type="OrthoDB" id="9806105at2"/>
<dbReference type="PANTHER" id="PTHR44591:SF3">
    <property type="entry name" value="RESPONSE REGULATORY DOMAIN-CONTAINING PROTEIN"/>
    <property type="match status" value="1"/>
</dbReference>
<keyword evidence="1 2" id="KW-0597">Phosphoprotein</keyword>
<dbReference type="EMBL" id="WJXZ01000018">
    <property type="protein sequence ID" value="MRS65763.1"/>
    <property type="molecule type" value="Genomic_DNA"/>
</dbReference>
<dbReference type="PANTHER" id="PTHR44591">
    <property type="entry name" value="STRESS RESPONSE REGULATOR PROTEIN 1"/>
    <property type="match status" value="1"/>
</dbReference>
<dbReference type="Gene3D" id="3.40.50.2300">
    <property type="match status" value="1"/>
</dbReference>
<evidence type="ECO:0000313" key="5">
    <source>
        <dbReference type="Proteomes" id="UP000441754"/>
    </source>
</evidence>
<sequence length="134" mass="15378">MTTPLLWIVDDDEDDLWLMEQALRSGNSLCDLRTFPNANEVLAVLSAPFLLPQLLLIDYNLPGMNGYELTKYLQNIPIFHPVSILWISAELNPAWEKQAGELAIQECCTKPMVYADWQDFMQRICAFGLGRRMK</sequence>
<keyword evidence="5" id="KW-1185">Reference proteome</keyword>
<organism evidence="4 5">
    <name type="scientific">Larkinella terrae</name>
    <dbReference type="NCBI Taxonomy" id="2025311"/>
    <lineage>
        <taxon>Bacteria</taxon>
        <taxon>Pseudomonadati</taxon>
        <taxon>Bacteroidota</taxon>
        <taxon>Cytophagia</taxon>
        <taxon>Cytophagales</taxon>
        <taxon>Spirosomataceae</taxon>
        <taxon>Larkinella</taxon>
    </lineage>
</organism>
<dbReference type="SMART" id="SM00448">
    <property type="entry name" value="REC"/>
    <property type="match status" value="1"/>
</dbReference>
<feature type="domain" description="Response regulatory" evidence="3">
    <location>
        <begin position="5"/>
        <end position="125"/>
    </location>
</feature>
<dbReference type="InterPro" id="IPR050595">
    <property type="entry name" value="Bact_response_regulator"/>
</dbReference>